<feature type="compositionally biased region" description="Polar residues" evidence="1">
    <location>
        <begin position="109"/>
        <end position="124"/>
    </location>
</feature>
<reference evidence="2" key="1">
    <citation type="journal article" date="2020" name="Fungal Divers.">
        <title>Resolving the Mortierellaceae phylogeny through synthesis of multi-gene phylogenetics and phylogenomics.</title>
        <authorList>
            <person name="Vandepol N."/>
            <person name="Liber J."/>
            <person name="Desiro A."/>
            <person name="Na H."/>
            <person name="Kennedy M."/>
            <person name="Barry K."/>
            <person name="Grigoriev I.V."/>
            <person name="Miller A.N."/>
            <person name="O'Donnell K."/>
            <person name="Stajich J.E."/>
            <person name="Bonito G."/>
        </authorList>
    </citation>
    <scope>NUCLEOTIDE SEQUENCE</scope>
    <source>
        <strain evidence="2">KOD1015</strain>
    </source>
</reference>
<accession>A0A9P6FXA3</accession>
<proteinExistence type="predicted"/>
<feature type="compositionally biased region" description="Basic and acidic residues" evidence="1">
    <location>
        <begin position="376"/>
        <end position="386"/>
    </location>
</feature>
<feature type="compositionally biased region" description="Polar residues" evidence="1">
    <location>
        <begin position="514"/>
        <end position="530"/>
    </location>
</feature>
<feature type="compositionally biased region" description="Basic and acidic residues" evidence="1">
    <location>
        <begin position="350"/>
        <end position="361"/>
    </location>
</feature>
<evidence type="ECO:0000256" key="1">
    <source>
        <dbReference type="SAM" id="MobiDB-lite"/>
    </source>
</evidence>
<name>A0A9P6FXA3_9FUNG</name>
<gene>
    <name evidence="2" type="ORF">BGW38_010134</name>
</gene>
<comment type="caution">
    <text evidence="2">The sequence shown here is derived from an EMBL/GenBank/DDBJ whole genome shotgun (WGS) entry which is preliminary data.</text>
</comment>
<dbReference type="AlphaFoldDB" id="A0A9P6FXA3"/>
<feature type="compositionally biased region" description="Basic and acidic residues" evidence="1">
    <location>
        <begin position="458"/>
        <end position="487"/>
    </location>
</feature>
<keyword evidence="3" id="KW-1185">Reference proteome</keyword>
<feature type="region of interest" description="Disordered" evidence="1">
    <location>
        <begin position="1"/>
        <end position="264"/>
    </location>
</feature>
<feature type="compositionally biased region" description="Polar residues" evidence="1">
    <location>
        <begin position="387"/>
        <end position="403"/>
    </location>
</feature>
<feature type="compositionally biased region" description="Low complexity" evidence="1">
    <location>
        <begin position="625"/>
        <end position="639"/>
    </location>
</feature>
<feature type="compositionally biased region" description="Polar residues" evidence="1">
    <location>
        <begin position="176"/>
        <end position="234"/>
    </location>
</feature>
<protein>
    <submittedName>
        <fullName evidence="2">Uncharacterized protein</fullName>
    </submittedName>
</protein>
<feature type="compositionally biased region" description="Low complexity" evidence="1">
    <location>
        <begin position="71"/>
        <end position="99"/>
    </location>
</feature>
<feature type="compositionally biased region" description="Polar residues" evidence="1">
    <location>
        <begin position="158"/>
        <end position="168"/>
    </location>
</feature>
<dbReference type="Proteomes" id="UP000780801">
    <property type="component" value="Unassembled WGS sequence"/>
</dbReference>
<dbReference type="EMBL" id="JAABOA010000794">
    <property type="protein sequence ID" value="KAF9583157.1"/>
    <property type="molecule type" value="Genomic_DNA"/>
</dbReference>
<feature type="compositionally biased region" description="Basic and acidic residues" evidence="1">
    <location>
        <begin position="431"/>
        <end position="443"/>
    </location>
</feature>
<feature type="region of interest" description="Disordered" evidence="1">
    <location>
        <begin position="318"/>
        <end position="730"/>
    </location>
</feature>
<feature type="compositionally biased region" description="Polar residues" evidence="1">
    <location>
        <begin position="446"/>
        <end position="457"/>
    </location>
</feature>
<sequence>MNTLEVLTPPDHEDMYASTLNQNEPIGRPYESRIPVPRARRPTGESVQRPMPKARRATGESIYRDKEPQVTQPTTGRPRATTTSTPSPVAMAKTRSTPSTPRPIPKSKATSGKTAAFSASSSYNFDDPDINPFQSSTPSSFTASMEPTFSKMRHSKEFTSQSHDSAGSTVAGDSIDTPSAQRSPMPSSSGVSVRPPNSGSSDTTIPTDTSAGISHSSFDNSSNHQSRNNANHTSKPVYGFKEERVRDASVSSLSGSGPRHEDMIVPALARKIREKGLHEYDVVAYSDEYDAPLYKAPGPTGAMGHPFASYDRQYAQSNPNLGYSSRNDWDISDTGQDDSKFNNNVTSPRTARDSHKERELPTSETAPVASPSTMRPRQDTSRKPEQSWDTPLTESRQTFNSVMSMDPTESAVSTKEDNFDLSNISPALSARPERPRRARRNTERSVNPQDEQYMSPSERQRTGPPRRERARPVEVDIPNRNKAHDSQQDFYQGLQDELLETLASPKRRSRDQGNESPRSYPDQRNITSPTAANNNSNASYDNRYNTQQADPHVGSPSNYQRSPRPGHDNHQQQQQQQQQQYQQQQPQQQQQQRWNAASGRMEDPEQMQRGYGRERDEQYAPQDHYGMNQQNQQGYGQYNDPSRSQGYPQQEYRQDTQGMDMHQDRRGYHGQEMNHQSSGHRPDDRGRNQYQQGHQYPTQMEMSQLSVDPKGRPNLTSGQQGPPQAIGTGDLDVQNETVMKKKGSVCCVIM</sequence>
<evidence type="ECO:0000313" key="3">
    <source>
        <dbReference type="Proteomes" id="UP000780801"/>
    </source>
</evidence>
<feature type="compositionally biased region" description="Low complexity" evidence="1">
    <location>
        <begin position="571"/>
        <end position="592"/>
    </location>
</feature>
<feature type="compositionally biased region" description="Polar residues" evidence="1">
    <location>
        <begin position="132"/>
        <end position="147"/>
    </location>
</feature>
<dbReference type="OrthoDB" id="2421343at2759"/>
<feature type="compositionally biased region" description="Low complexity" evidence="1">
    <location>
        <begin position="531"/>
        <end position="545"/>
    </location>
</feature>
<evidence type="ECO:0000313" key="2">
    <source>
        <dbReference type="EMBL" id="KAF9583157.1"/>
    </source>
</evidence>
<feature type="compositionally biased region" description="Polar residues" evidence="1">
    <location>
        <begin position="362"/>
        <end position="375"/>
    </location>
</feature>
<organism evidence="2 3">
    <name type="scientific">Lunasporangiospora selenospora</name>
    <dbReference type="NCBI Taxonomy" id="979761"/>
    <lineage>
        <taxon>Eukaryota</taxon>
        <taxon>Fungi</taxon>
        <taxon>Fungi incertae sedis</taxon>
        <taxon>Mucoromycota</taxon>
        <taxon>Mortierellomycotina</taxon>
        <taxon>Mortierellomycetes</taxon>
        <taxon>Mortierellales</taxon>
        <taxon>Mortierellaceae</taxon>
        <taxon>Lunasporangiospora</taxon>
    </lineage>
</organism>
<feature type="compositionally biased region" description="Polar residues" evidence="1">
    <location>
        <begin position="688"/>
        <end position="706"/>
    </location>
</feature>